<keyword evidence="9 16" id="KW-0408">Iron</keyword>
<keyword evidence="12 19" id="KW-0376">Hydrogen peroxide</keyword>
<dbReference type="EC" id="1.11.1.7" evidence="19"/>
<feature type="binding site" evidence="15">
    <location>
        <position position="214"/>
    </location>
    <ligand>
        <name>substrate</name>
    </ligand>
</feature>
<dbReference type="Pfam" id="PF00141">
    <property type="entry name" value="peroxidase"/>
    <property type="match status" value="1"/>
</dbReference>
<dbReference type="InterPro" id="IPR000823">
    <property type="entry name" value="Peroxidase_pln"/>
</dbReference>
<reference evidence="21" key="1">
    <citation type="submission" date="2016-11" db="EMBL/GenBank/DDBJ databases">
        <title>The genome of Nicotiana attenuata.</title>
        <authorList>
            <person name="Xu S."/>
            <person name="Brockmoeller T."/>
            <person name="Gaquerel E."/>
            <person name="Navarro A."/>
            <person name="Kuhl H."/>
            <person name="Gase K."/>
            <person name="Ling Z."/>
            <person name="Zhou W."/>
            <person name="Kreitzer C."/>
            <person name="Stanke M."/>
            <person name="Tang H."/>
            <person name="Lyons E."/>
            <person name="Pandey P."/>
            <person name="Pandey S.P."/>
            <person name="Timmermann B."/>
            <person name="Baldwin I.T."/>
        </authorList>
    </citation>
    <scope>NUCLEOTIDE SEQUENCE [LARGE SCALE GENOMIC DNA]</scope>
    <source>
        <strain evidence="21">UT</strain>
    </source>
</reference>
<evidence type="ECO:0000256" key="7">
    <source>
        <dbReference type="ARBA" id="ARBA00022837"/>
    </source>
</evidence>
<evidence type="ECO:0000256" key="12">
    <source>
        <dbReference type="ARBA" id="ARBA00023324"/>
    </source>
</evidence>
<dbReference type="STRING" id="49451.A0A1J6IQ10"/>
<comment type="subcellular location">
    <subcellularLocation>
        <location evidence="19">Secreted</location>
    </subcellularLocation>
</comment>
<comment type="function">
    <text evidence="2">Removal of H(2)O(2), oxidation of toxic reductants, biosynthesis and degradation of lignin, suberization, auxin catabolism, response to environmental stresses such as wounding, pathogen attack and oxidative stress. These functions might be dependent on each isozyme/isoform in each plant tissue.</text>
</comment>
<evidence type="ECO:0000256" key="10">
    <source>
        <dbReference type="ARBA" id="ARBA00023157"/>
    </source>
</evidence>
<gene>
    <name evidence="21" type="primary">PER29</name>
    <name evidence="21" type="ORF">A4A49_26931</name>
</gene>
<dbReference type="EMBL" id="MJEQ01037183">
    <property type="protein sequence ID" value="OIT07277.1"/>
    <property type="molecule type" value="Genomic_DNA"/>
</dbReference>
<dbReference type="Gramene" id="OIT07277">
    <property type="protein sequence ID" value="OIT07277"/>
    <property type="gene ID" value="A4A49_26931"/>
</dbReference>
<keyword evidence="8 19" id="KW-0560">Oxidoreductase</keyword>
<dbReference type="OMA" id="GHCINFQ"/>
<feature type="binding site" evidence="16">
    <location>
        <position position="119"/>
    </location>
    <ligand>
        <name>Ca(2+)</name>
        <dbReference type="ChEBI" id="CHEBI:29108"/>
        <label>1</label>
    </ligand>
</feature>
<dbReference type="PRINTS" id="PR00458">
    <property type="entry name" value="PEROXIDASE"/>
</dbReference>
<dbReference type="Proteomes" id="UP000187609">
    <property type="component" value="Unassembled WGS sequence"/>
</dbReference>
<feature type="disulfide bond" evidence="18">
    <location>
        <begin position="120"/>
        <end position="125"/>
    </location>
</feature>
<dbReference type="PROSITE" id="PS50873">
    <property type="entry name" value="PEROXIDASE_4"/>
    <property type="match status" value="1"/>
</dbReference>
<evidence type="ECO:0000256" key="17">
    <source>
        <dbReference type="PIRSR" id="PIRSR600823-4"/>
    </source>
</evidence>
<dbReference type="PROSITE" id="PS00436">
    <property type="entry name" value="PEROXIDASE_2"/>
    <property type="match status" value="1"/>
</dbReference>
<comment type="similarity">
    <text evidence="19">Belongs to the peroxidase family. Classical plant (class III) peroxidase subfamily.</text>
</comment>
<keyword evidence="22" id="KW-1185">Reference proteome</keyword>
<evidence type="ECO:0000256" key="9">
    <source>
        <dbReference type="ARBA" id="ARBA00023004"/>
    </source>
</evidence>
<dbReference type="GO" id="GO:0006979">
    <property type="term" value="P:response to oxidative stress"/>
    <property type="evidence" value="ECO:0007669"/>
    <property type="project" value="UniProtKB-UniRule"/>
</dbReference>
<dbReference type="InterPro" id="IPR033905">
    <property type="entry name" value="Secretory_peroxidase"/>
</dbReference>
<name>A0A1J6IQ10_NICAT</name>
<feature type="binding site" description="axial binding residue" evidence="16">
    <location>
        <position position="244"/>
    </location>
    <ligand>
        <name>heme b</name>
        <dbReference type="ChEBI" id="CHEBI:60344"/>
    </ligand>
    <ligandPart>
        <name>Fe</name>
        <dbReference type="ChEBI" id="CHEBI:18248"/>
    </ligandPart>
</feature>
<dbReference type="Gene3D" id="1.10.520.10">
    <property type="match status" value="1"/>
</dbReference>
<feature type="disulfide bond" evidence="18">
    <location>
        <begin position="87"/>
        <end position="166"/>
    </location>
</feature>
<dbReference type="PANTHER" id="PTHR31517:SF81">
    <property type="entry name" value="PEROXIDASE"/>
    <property type="match status" value="1"/>
</dbReference>
<sequence>MNKIRRKKRKTCELVNIFCHLSSFIIYHRTSALKCLELVNIFCSFLSSRYGIESNYLPVSASLPLFIIGDSKEKSPGLELNFYRNSCPNAEQVVKDEVSRSMLLDPTSAAALLRLAFHDCQVDGCDGSVMLSYSNGSITETESDMNFGVRKLDLIDGTKRSLERICPQTVSCADIIQLAARDGVYLAGGPYIEILTGRRDGKLSSKERADKQLPAADISVDKFIKIFQQKNISVQEGVALIGAHTLGISHCRNFEKRLQPPIDPTLSTSFKLTLLVICSDPFLSNVTFATNDATTFAFDNRYFTDILNGRGLLKIDSEISSDQRTKPYVLGFASNQQQFFNSFTSGFLKLSSHKVLLGKEGEIRKDCRFVNN</sequence>
<evidence type="ECO:0000259" key="20">
    <source>
        <dbReference type="PROSITE" id="PS50873"/>
    </source>
</evidence>
<keyword evidence="10 18" id="KW-1015">Disulfide bond</keyword>
<feature type="binding site" evidence="16">
    <location>
        <position position="124"/>
    </location>
    <ligand>
        <name>Ca(2+)</name>
        <dbReference type="ChEBI" id="CHEBI:29108"/>
        <label>1</label>
    </ligand>
</feature>
<feature type="binding site" evidence="16">
    <location>
        <position position="122"/>
    </location>
    <ligand>
        <name>Ca(2+)</name>
        <dbReference type="ChEBI" id="CHEBI:29108"/>
        <label>1</label>
    </ligand>
</feature>
<evidence type="ECO:0000256" key="1">
    <source>
        <dbReference type="ARBA" id="ARBA00000189"/>
    </source>
</evidence>
<evidence type="ECO:0000256" key="13">
    <source>
        <dbReference type="ARBA" id="ARBA00055785"/>
    </source>
</evidence>
<keyword evidence="7 16" id="KW-0106">Calcium</keyword>
<comment type="catalytic activity">
    <reaction evidence="1 19">
        <text>2 a phenolic donor + H2O2 = 2 a phenolic radical donor + 2 H2O</text>
        <dbReference type="Rhea" id="RHEA:56136"/>
        <dbReference type="ChEBI" id="CHEBI:15377"/>
        <dbReference type="ChEBI" id="CHEBI:16240"/>
        <dbReference type="ChEBI" id="CHEBI:139520"/>
        <dbReference type="ChEBI" id="CHEBI:139521"/>
        <dbReference type="EC" id="1.11.1.7"/>
    </reaction>
</comment>
<keyword evidence="6 16" id="KW-0479">Metal-binding</keyword>
<evidence type="ECO:0000256" key="14">
    <source>
        <dbReference type="PIRSR" id="PIRSR600823-1"/>
    </source>
</evidence>
<feature type="binding site" evidence="16">
    <location>
        <position position="126"/>
    </location>
    <ligand>
        <name>Ca(2+)</name>
        <dbReference type="ChEBI" id="CHEBI:29108"/>
        <label>1</label>
    </ligand>
</feature>
<dbReference type="CDD" id="cd00693">
    <property type="entry name" value="secretory_peroxidase"/>
    <property type="match status" value="1"/>
</dbReference>
<feature type="binding site" evidence="16">
    <location>
        <position position="140"/>
    </location>
    <ligand>
        <name>Ca(2+)</name>
        <dbReference type="ChEBI" id="CHEBI:29108"/>
        <label>1</label>
    </ligand>
</feature>
<dbReference type="GO" id="GO:0042744">
    <property type="term" value="P:hydrogen peroxide catabolic process"/>
    <property type="evidence" value="ECO:0007669"/>
    <property type="project" value="UniProtKB-KW"/>
</dbReference>
<comment type="cofactor">
    <cofactor evidence="16 19">
        <name>Ca(2+)</name>
        <dbReference type="ChEBI" id="CHEBI:29108"/>
    </cofactor>
    <text evidence="16 19">Binds 2 calcium ions per subunit.</text>
</comment>
<keyword evidence="4 19" id="KW-0575">Peroxidase</keyword>
<organism evidence="21 22">
    <name type="scientific">Nicotiana attenuata</name>
    <name type="common">Coyote tobacco</name>
    <dbReference type="NCBI Taxonomy" id="49451"/>
    <lineage>
        <taxon>Eukaryota</taxon>
        <taxon>Viridiplantae</taxon>
        <taxon>Streptophyta</taxon>
        <taxon>Embryophyta</taxon>
        <taxon>Tracheophyta</taxon>
        <taxon>Spermatophyta</taxon>
        <taxon>Magnoliopsida</taxon>
        <taxon>eudicotyledons</taxon>
        <taxon>Gunneridae</taxon>
        <taxon>Pentapetalae</taxon>
        <taxon>asterids</taxon>
        <taxon>lamiids</taxon>
        <taxon>Solanales</taxon>
        <taxon>Solanaceae</taxon>
        <taxon>Nicotianoideae</taxon>
        <taxon>Nicotianeae</taxon>
        <taxon>Nicotiana</taxon>
    </lineage>
</organism>
<evidence type="ECO:0000256" key="8">
    <source>
        <dbReference type="ARBA" id="ARBA00023002"/>
    </source>
</evidence>
<dbReference type="InterPro" id="IPR019794">
    <property type="entry name" value="Peroxidases_AS"/>
</dbReference>
<evidence type="ECO:0000256" key="6">
    <source>
        <dbReference type="ARBA" id="ARBA00022723"/>
    </source>
</evidence>
<dbReference type="GO" id="GO:0046872">
    <property type="term" value="F:metal ion binding"/>
    <property type="evidence" value="ECO:0007669"/>
    <property type="project" value="UniProtKB-UniRule"/>
</dbReference>
<protein>
    <recommendedName>
        <fullName evidence="19">Peroxidase</fullName>
        <ecNumber evidence="19">1.11.1.7</ecNumber>
    </recommendedName>
</protein>
<dbReference type="InterPro" id="IPR010255">
    <property type="entry name" value="Haem_peroxidase_sf"/>
</dbReference>
<feature type="binding site" evidence="16">
    <location>
        <position position="128"/>
    </location>
    <ligand>
        <name>Ca(2+)</name>
        <dbReference type="ChEBI" id="CHEBI:29108"/>
        <label>1</label>
    </ligand>
</feature>
<evidence type="ECO:0000256" key="4">
    <source>
        <dbReference type="ARBA" id="ARBA00022559"/>
    </source>
</evidence>
<feature type="site" description="Transition state stabilizer" evidence="17">
    <location>
        <position position="114"/>
    </location>
</feature>
<evidence type="ECO:0000313" key="22">
    <source>
        <dbReference type="Proteomes" id="UP000187609"/>
    </source>
</evidence>
<evidence type="ECO:0000256" key="2">
    <source>
        <dbReference type="ARBA" id="ARBA00002322"/>
    </source>
</evidence>
<accession>A0A1J6IQ10</accession>
<keyword evidence="11" id="KW-0325">Glycoprotein</keyword>
<evidence type="ECO:0000256" key="18">
    <source>
        <dbReference type="PIRSR" id="PIRSR600823-5"/>
    </source>
</evidence>
<evidence type="ECO:0000256" key="16">
    <source>
        <dbReference type="PIRSR" id="PIRSR600823-3"/>
    </source>
</evidence>
<evidence type="ECO:0000256" key="5">
    <source>
        <dbReference type="ARBA" id="ARBA00022617"/>
    </source>
</evidence>
<dbReference type="AlphaFoldDB" id="A0A1J6IQ10"/>
<keyword evidence="5 19" id="KW-0349">Heme</keyword>
<evidence type="ECO:0000313" key="21">
    <source>
        <dbReference type="EMBL" id="OIT07277.1"/>
    </source>
</evidence>
<dbReference type="SUPFAM" id="SSF48113">
    <property type="entry name" value="Heme-dependent peroxidases"/>
    <property type="match status" value="1"/>
</dbReference>
<feature type="binding site" evidence="16">
    <location>
        <position position="299"/>
    </location>
    <ligand>
        <name>Ca(2+)</name>
        <dbReference type="ChEBI" id="CHEBI:29108"/>
        <label>2</label>
    </ligand>
</feature>
<dbReference type="PANTHER" id="PTHR31517">
    <property type="match status" value="1"/>
</dbReference>
<feature type="binding site" evidence="16">
    <location>
        <position position="294"/>
    </location>
    <ligand>
        <name>Ca(2+)</name>
        <dbReference type="ChEBI" id="CHEBI:29108"/>
        <label>2</label>
    </ligand>
</feature>
<feature type="binding site" evidence="16">
    <location>
        <position position="245"/>
    </location>
    <ligand>
        <name>Ca(2+)</name>
        <dbReference type="ChEBI" id="CHEBI:29108"/>
        <label>2</label>
    </ligand>
</feature>
<dbReference type="GO" id="GO:0140825">
    <property type="term" value="F:lactoperoxidase activity"/>
    <property type="evidence" value="ECO:0007669"/>
    <property type="project" value="UniProtKB-EC"/>
</dbReference>
<feature type="domain" description="Plant heme peroxidase family profile" evidence="20">
    <location>
        <begin position="77"/>
        <end position="371"/>
    </location>
</feature>
<dbReference type="GO" id="GO:0020037">
    <property type="term" value="F:heme binding"/>
    <property type="evidence" value="ECO:0007669"/>
    <property type="project" value="UniProtKB-UniRule"/>
</dbReference>
<feature type="disulfide bond" evidence="18">
    <location>
        <begin position="172"/>
        <end position="367"/>
    </location>
</feature>
<comment type="cofactor">
    <cofactor evidence="16 19">
        <name>heme b</name>
        <dbReference type="ChEBI" id="CHEBI:60344"/>
    </cofactor>
    <text evidence="16 19">Binds 1 heme b (iron(II)-protoporphyrin IX) group per subunit.</text>
</comment>
<dbReference type="InterPro" id="IPR002016">
    <property type="entry name" value="Haem_peroxidase"/>
</dbReference>
<evidence type="ECO:0000256" key="19">
    <source>
        <dbReference type="RuleBase" id="RU362060"/>
    </source>
</evidence>
<evidence type="ECO:0000256" key="3">
    <source>
        <dbReference type="ARBA" id="ARBA00022525"/>
    </source>
</evidence>
<dbReference type="PRINTS" id="PR00461">
    <property type="entry name" value="PLPEROXIDASE"/>
</dbReference>
<feature type="active site" description="Proton acceptor" evidence="14">
    <location>
        <position position="118"/>
    </location>
</feature>
<keyword evidence="3 19" id="KW-0964">Secreted</keyword>
<comment type="function">
    <text evidence="13">Plays an integral role in secondary cell wall biosynthesis by the polymerization of cinnamyl alcohols into lignin and by forming rigid cross-links between cellulose, pectin, hydroxy-proline-rich glycoproteins, and lignin.</text>
</comment>
<comment type="caution">
    <text evidence="21">The sequence shown here is derived from an EMBL/GenBank/DDBJ whole genome shotgun (WGS) entry which is preliminary data.</text>
</comment>
<evidence type="ECO:0000256" key="15">
    <source>
        <dbReference type="PIRSR" id="PIRSR600823-2"/>
    </source>
</evidence>
<dbReference type="FunFam" id="1.10.520.10:FF:000008">
    <property type="entry name" value="Peroxidase"/>
    <property type="match status" value="1"/>
</dbReference>
<dbReference type="Gene3D" id="1.10.420.10">
    <property type="entry name" value="Peroxidase, domain 2"/>
    <property type="match status" value="1"/>
</dbReference>
<proteinExistence type="inferred from homology"/>
<feature type="disulfide bond" evidence="18">
    <location>
        <begin position="251"/>
        <end position="278"/>
    </location>
</feature>
<dbReference type="GO" id="GO:0005576">
    <property type="term" value="C:extracellular region"/>
    <property type="evidence" value="ECO:0007669"/>
    <property type="project" value="UniProtKB-SubCell"/>
</dbReference>
<evidence type="ECO:0000256" key="11">
    <source>
        <dbReference type="ARBA" id="ARBA00023180"/>
    </source>
</evidence>
<dbReference type="SMR" id="A0A1J6IQ10"/>
<dbReference type="FunFam" id="1.10.420.10:FF:000001">
    <property type="entry name" value="Peroxidase"/>
    <property type="match status" value="1"/>
</dbReference>